<name>A0A831LLE1_9BACT</name>
<evidence type="ECO:0000256" key="1">
    <source>
        <dbReference type="SAM" id="Phobius"/>
    </source>
</evidence>
<keyword evidence="1" id="KW-0472">Membrane</keyword>
<sequence>MKNRSKKNKEKINAFLRYSNLAFEMMAMMVAGTLLGYKIDQWMENETRWFTLVLMVLSVTGSVIYFIRKLIK</sequence>
<gene>
    <name evidence="2" type="ORF">ENN90_04635</name>
</gene>
<reference evidence="2" key="1">
    <citation type="journal article" date="2020" name="mSystems">
        <title>Genome- and Community-Level Interaction Insights into Carbon Utilization and Element Cycling Functions of Hydrothermarchaeota in Hydrothermal Sediment.</title>
        <authorList>
            <person name="Zhou Z."/>
            <person name="Liu Y."/>
            <person name="Xu W."/>
            <person name="Pan J."/>
            <person name="Luo Z.H."/>
            <person name="Li M."/>
        </authorList>
    </citation>
    <scope>NUCLEOTIDE SEQUENCE [LARGE SCALE GENOMIC DNA]</scope>
    <source>
        <strain evidence="2">SpSt-1217</strain>
    </source>
</reference>
<dbReference type="InterPro" id="IPR032820">
    <property type="entry name" value="ATPase_put"/>
</dbReference>
<dbReference type="Proteomes" id="UP000886047">
    <property type="component" value="Unassembled WGS sequence"/>
</dbReference>
<dbReference type="EMBL" id="DSDK01000258">
    <property type="protein sequence ID" value="HDR50894.1"/>
    <property type="molecule type" value="Genomic_DNA"/>
</dbReference>
<feature type="transmembrane region" description="Helical" evidence="1">
    <location>
        <begin position="49"/>
        <end position="67"/>
    </location>
</feature>
<feature type="transmembrane region" description="Helical" evidence="1">
    <location>
        <begin position="21"/>
        <end position="37"/>
    </location>
</feature>
<organism evidence="2">
    <name type="scientific">Mariniphaga anaerophila</name>
    <dbReference type="NCBI Taxonomy" id="1484053"/>
    <lineage>
        <taxon>Bacteria</taxon>
        <taxon>Pseudomonadati</taxon>
        <taxon>Bacteroidota</taxon>
        <taxon>Bacteroidia</taxon>
        <taxon>Marinilabiliales</taxon>
        <taxon>Prolixibacteraceae</taxon>
        <taxon>Mariniphaga</taxon>
    </lineage>
</organism>
<comment type="caution">
    <text evidence="2">The sequence shown here is derived from an EMBL/GenBank/DDBJ whole genome shotgun (WGS) entry which is preliminary data.</text>
</comment>
<accession>A0A831LLE1</accession>
<proteinExistence type="predicted"/>
<evidence type="ECO:0000313" key="2">
    <source>
        <dbReference type="EMBL" id="HDR50894.1"/>
    </source>
</evidence>
<keyword evidence="1" id="KW-1133">Transmembrane helix</keyword>
<dbReference type="Pfam" id="PF09527">
    <property type="entry name" value="ATPase_gene1"/>
    <property type="match status" value="1"/>
</dbReference>
<keyword evidence="1" id="KW-0812">Transmembrane</keyword>
<dbReference type="AlphaFoldDB" id="A0A831LLE1"/>
<protein>
    <submittedName>
        <fullName evidence="2">AtpZ/AtpI family protein</fullName>
    </submittedName>
</protein>